<evidence type="ECO:0000313" key="5">
    <source>
        <dbReference type="Proteomes" id="UP000715441"/>
    </source>
</evidence>
<dbReference type="Gene3D" id="3.40.720.10">
    <property type="entry name" value="Alkaline Phosphatase, subunit A"/>
    <property type="match status" value="1"/>
</dbReference>
<comment type="caution">
    <text evidence="4">The sequence shown here is derived from an EMBL/GenBank/DDBJ whole genome shotgun (WGS) entry which is preliminary data.</text>
</comment>
<proteinExistence type="predicted"/>
<reference evidence="4 5" key="1">
    <citation type="submission" date="2020-04" db="EMBL/GenBank/DDBJ databases">
        <title>Novel species.</title>
        <authorList>
            <person name="Teo W.F.A."/>
            <person name="Lipun K."/>
            <person name="Srisuk N."/>
            <person name="Duangmal K."/>
        </authorList>
    </citation>
    <scope>NUCLEOTIDE SEQUENCE [LARGE SCALE GENOMIC DNA]</scope>
    <source>
        <strain evidence="4 5">K13G38</strain>
    </source>
</reference>
<dbReference type="Proteomes" id="UP000715441">
    <property type="component" value="Unassembled WGS sequence"/>
</dbReference>
<keyword evidence="2" id="KW-0843">Virulence</keyword>
<keyword evidence="5" id="KW-1185">Reference proteome</keyword>
<keyword evidence="3" id="KW-0732">Signal</keyword>
<protein>
    <submittedName>
        <fullName evidence="4">Phosphoesterase</fullName>
    </submittedName>
</protein>
<feature type="chain" id="PRO_5047190114" evidence="3">
    <location>
        <begin position="20"/>
        <end position="450"/>
    </location>
</feature>
<evidence type="ECO:0000313" key="4">
    <source>
        <dbReference type="EMBL" id="NKQ58538.1"/>
    </source>
</evidence>
<evidence type="ECO:0000256" key="3">
    <source>
        <dbReference type="SAM" id="SignalP"/>
    </source>
</evidence>
<accession>A0ABX1JFZ9</accession>
<dbReference type="EMBL" id="JAAXLS010000059">
    <property type="protein sequence ID" value="NKQ58538.1"/>
    <property type="molecule type" value="Genomic_DNA"/>
</dbReference>
<evidence type="ECO:0000256" key="2">
    <source>
        <dbReference type="ARBA" id="ARBA00023026"/>
    </source>
</evidence>
<keyword evidence="1" id="KW-0378">Hydrolase</keyword>
<dbReference type="PANTHER" id="PTHR31956">
    <property type="entry name" value="NON-SPECIFIC PHOSPHOLIPASE C4-RELATED"/>
    <property type="match status" value="1"/>
</dbReference>
<dbReference type="RefSeq" id="WP_168522467.1">
    <property type="nucleotide sequence ID" value="NZ_JAAXLS010000059.1"/>
</dbReference>
<dbReference type="Pfam" id="PF04185">
    <property type="entry name" value="Phosphoesterase"/>
    <property type="match status" value="1"/>
</dbReference>
<dbReference type="InterPro" id="IPR017850">
    <property type="entry name" value="Alkaline_phosphatase_core_sf"/>
</dbReference>
<dbReference type="InterPro" id="IPR007312">
    <property type="entry name" value="Phosphoesterase"/>
</dbReference>
<gene>
    <name evidence="4" type="ORF">HFP15_37395</name>
</gene>
<name>A0ABX1JFZ9_9PSEU</name>
<feature type="signal peptide" evidence="3">
    <location>
        <begin position="1"/>
        <end position="19"/>
    </location>
</feature>
<dbReference type="PANTHER" id="PTHR31956:SF8">
    <property type="entry name" value="ACID PHOSPHATASE PHOA (AFU_ORTHOLOGUE AFUA_1G03570)"/>
    <property type="match status" value="1"/>
</dbReference>
<evidence type="ECO:0000256" key="1">
    <source>
        <dbReference type="ARBA" id="ARBA00022801"/>
    </source>
</evidence>
<organism evidence="4 5">
    <name type="scientific">Amycolatopsis acididurans</name>
    <dbReference type="NCBI Taxonomy" id="2724524"/>
    <lineage>
        <taxon>Bacteria</taxon>
        <taxon>Bacillati</taxon>
        <taxon>Actinomycetota</taxon>
        <taxon>Actinomycetes</taxon>
        <taxon>Pseudonocardiales</taxon>
        <taxon>Pseudonocardiaceae</taxon>
        <taxon>Amycolatopsis</taxon>
    </lineage>
</organism>
<sequence>MRRLGVALAAFAAAAATTAATSAAAGAPESGHGHGTALPDGAIKHVMVIDLENEDFGTSFGPASPARYLNEALVPQGQLMTQYYATGHFSTDNYLAQISGQAPNRVSGNDCITNTTTFASTYTDVTPGTLDPDQARYPGQVDGSGCVYPAAVQTIGAQLDQQHHGAGQVAWRQYAEDMGNDPARDVGTPDPLGGTDCAHPAKDGAFPNRATTTDQYAIRHVPFLFFHSVTDNAAYCAQHVVPLGTVTTGSTGDTFQGHLAQDLAHANTTPAFAMVTPNVCNDGHDATCTGPNTEGGHTGGLVGADLWLKHWMPLILNSPAYRSGSMLVLLTFDESALTDTTACCNEQPGPDNANPGYPPLAASFGTLPPPTAPGQYPGGGRTGAVALNAKWIQPGSVNDTPYNHYSALRSYEDLLGIKTGGSDGQGHLGFAGQTGLRPFGADVFAGRTTP</sequence>